<dbReference type="InterPro" id="IPR050661">
    <property type="entry name" value="BglG_antiterminators"/>
</dbReference>
<dbReference type="PANTHER" id="PTHR30185:SF13">
    <property type="entry name" value="LICABCH OPERON REGULATOR-RELATED"/>
    <property type="match status" value="1"/>
</dbReference>
<comment type="caution">
    <text evidence="7">The sequence shown here is derived from an EMBL/GenBank/DDBJ whole genome shotgun (WGS) entry which is preliminary data.</text>
</comment>
<dbReference type="Pfam" id="PF05043">
    <property type="entry name" value="Mga"/>
    <property type="match status" value="1"/>
</dbReference>
<dbReference type="Pfam" id="PF08279">
    <property type="entry name" value="HTH_11"/>
    <property type="match status" value="1"/>
</dbReference>
<reference evidence="7" key="1">
    <citation type="journal article" date="2021" name="PeerJ">
        <title>Extensive microbial diversity within the chicken gut microbiome revealed by metagenomics and culture.</title>
        <authorList>
            <person name="Gilroy R."/>
            <person name="Ravi A."/>
            <person name="Getino M."/>
            <person name="Pursley I."/>
            <person name="Horton D.L."/>
            <person name="Alikhan N.F."/>
            <person name="Baker D."/>
            <person name="Gharbi K."/>
            <person name="Hall N."/>
            <person name="Watson M."/>
            <person name="Adriaenssens E.M."/>
            <person name="Foster-Nyarko E."/>
            <person name="Jarju S."/>
            <person name="Secka A."/>
            <person name="Antonio M."/>
            <person name="Oren A."/>
            <person name="Chaudhuri R.R."/>
            <person name="La Ragione R."/>
            <person name="Hildebrand F."/>
            <person name="Pallen M.J."/>
        </authorList>
    </citation>
    <scope>NUCLEOTIDE SEQUENCE</scope>
    <source>
        <strain evidence="7">7886</strain>
    </source>
</reference>
<dbReference type="Pfam" id="PF00874">
    <property type="entry name" value="PRD"/>
    <property type="match status" value="1"/>
</dbReference>
<evidence type="ECO:0000256" key="4">
    <source>
        <dbReference type="ARBA" id="ARBA00023163"/>
    </source>
</evidence>
<keyword evidence="2" id="KW-0805">Transcription regulation</keyword>
<reference evidence="7" key="2">
    <citation type="submission" date="2021-09" db="EMBL/GenBank/DDBJ databases">
        <authorList>
            <person name="Gilroy R."/>
        </authorList>
    </citation>
    <scope>NUCLEOTIDE SEQUENCE</scope>
    <source>
        <strain evidence="7">7886</strain>
    </source>
</reference>
<evidence type="ECO:0000256" key="1">
    <source>
        <dbReference type="ARBA" id="ARBA00022737"/>
    </source>
</evidence>
<dbReference type="AlphaFoldDB" id="A0A921HS57"/>
<dbReference type="InterPro" id="IPR011608">
    <property type="entry name" value="PRD"/>
</dbReference>
<dbReference type="SUPFAM" id="SSF63520">
    <property type="entry name" value="PTS-regulatory domain, PRD"/>
    <property type="match status" value="1"/>
</dbReference>
<keyword evidence="3" id="KW-0010">Activator</keyword>
<dbReference type="Pfam" id="PF00359">
    <property type="entry name" value="PTS_EIIA_2"/>
    <property type="match status" value="1"/>
</dbReference>
<dbReference type="InterPro" id="IPR013196">
    <property type="entry name" value="HTH_11"/>
</dbReference>
<dbReference type="InterPro" id="IPR002178">
    <property type="entry name" value="PTS_EIIA_type-2_dom"/>
</dbReference>
<dbReference type="Proteomes" id="UP000747013">
    <property type="component" value="Unassembled WGS sequence"/>
</dbReference>
<dbReference type="PROSITE" id="PS51372">
    <property type="entry name" value="PRD_2"/>
    <property type="match status" value="1"/>
</dbReference>
<evidence type="ECO:0000259" key="6">
    <source>
        <dbReference type="PROSITE" id="PS51372"/>
    </source>
</evidence>
<protein>
    <submittedName>
        <fullName evidence="7">PRD domain-containing protein</fullName>
    </submittedName>
</protein>
<organism evidence="7 8">
    <name type="scientific">Companilactobacillus farciminis</name>
    <dbReference type="NCBI Taxonomy" id="1612"/>
    <lineage>
        <taxon>Bacteria</taxon>
        <taxon>Bacillati</taxon>
        <taxon>Bacillota</taxon>
        <taxon>Bacilli</taxon>
        <taxon>Lactobacillales</taxon>
        <taxon>Lactobacillaceae</taxon>
        <taxon>Companilactobacillus</taxon>
    </lineage>
</organism>
<dbReference type="PANTHER" id="PTHR30185">
    <property type="entry name" value="CRYPTIC BETA-GLUCOSIDE BGL OPERON ANTITERMINATOR"/>
    <property type="match status" value="1"/>
</dbReference>
<accession>A0A921HS57</accession>
<proteinExistence type="predicted"/>
<sequence length="639" mass="74596">MRTYLILKDLANSKDYIPMSFFVNKLNVSKRTIQNELSYLKKEGKSNGYEIRNTYGKGYSLEVLNVQDLNHFLSSLNSNASTNVQGKLIYEELSTLLTTNGSQYTPVSELSEKLGLSNTSLYTRLDTISEYLNSYSLKLERKSHYGIKIVGEPKSIRKLMIDLYMHGDNSFVKLIDGCVGNYDEYERIVQDSIRKNDMRIGYYEFQVIMCWLRVIVYYKLFYSKEETSSRSFGLDDDNDFSEFGDVLLSIQHNFQFVLDIKEVQEFYHLVDHSIQGNKINSKIDKEELMSKLIVFFKKIDKENGTNYSGDKFFLENLVTHLEFLIARLNEKVTYKNPLLLELYIRYSMIFDIVLKLSSFLKENFGYETSNDELGLIAVHFLNHSEKEKKNQINKYERVAIVCSTDGGIGRFVQTRIQSIFPNSVTKTFPFWESSNLAFFKPNIIFSSVPMKNNFDCPIVYISELLSDKDLENIKQMLFLDGKFDQRDKYSENSIEYIKLIKRDLFNVVECDSYMELINDMSLRMMKNGYAYKGFNKDVALREKYMSTVYKNGIAIPHPIEMDGRKSAISIYIVKPKLNENKKDIKLVFMICLTKKEFYYYRSISNGLFKLMQNESKINELYSKSDFDITRNILGEMGES</sequence>
<evidence type="ECO:0000313" key="8">
    <source>
        <dbReference type="Proteomes" id="UP000747013"/>
    </source>
</evidence>
<dbReference type="PROSITE" id="PS51094">
    <property type="entry name" value="PTS_EIIA_TYPE_2"/>
    <property type="match status" value="1"/>
</dbReference>
<dbReference type="Gene3D" id="3.40.930.10">
    <property type="entry name" value="Mannitol-specific EII, Chain A"/>
    <property type="match status" value="1"/>
</dbReference>
<feature type="domain" description="PRD" evidence="6">
    <location>
        <begin position="283"/>
        <end position="390"/>
    </location>
</feature>
<evidence type="ECO:0000313" key="7">
    <source>
        <dbReference type="EMBL" id="HJF86874.1"/>
    </source>
</evidence>
<evidence type="ECO:0000259" key="5">
    <source>
        <dbReference type="PROSITE" id="PS51094"/>
    </source>
</evidence>
<dbReference type="GO" id="GO:0006355">
    <property type="term" value="P:regulation of DNA-templated transcription"/>
    <property type="evidence" value="ECO:0007669"/>
    <property type="project" value="InterPro"/>
</dbReference>
<dbReference type="InterPro" id="IPR036388">
    <property type="entry name" value="WH-like_DNA-bd_sf"/>
</dbReference>
<dbReference type="Gene3D" id="3.40.50.2300">
    <property type="match status" value="1"/>
</dbReference>
<gene>
    <name evidence="7" type="ORF">K8V88_05495</name>
</gene>
<dbReference type="Gene3D" id="1.10.1790.10">
    <property type="entry name" value="PRD domain"/>
    <property type="match status" value="1"/>
</dbReference>
<evidence type="ECO:0000256" key="2">
    <source>
        <dbReference type="ARBA" id="ARBA00023015"/>
    </source>
</evidence>
<dbReference type="SUPFAM" id="SSF55804">
    <property type="entry name" value="Phoshotransferase/anion transport protein"/>
    <property type="match status" value="1"/>
</dbReference>
<dbReference type="InterPro" id="IPR016152">
    <property type="entry name" value="PTrfase/Anion_transptr"/>
</dbReference>
<feature type="domain" description="PTS EIIA type-2" evidence="5">
    <location>
        <begin position="497"/>
        <end position="636"/>
    </location>
</feature>
<keyword evidence="4" id="KW-0804">Transcription</keyword>
<evidence type="ECO:0000256" key="3">
    <source>
        <dbReference type="ARBA" id="ARBA00023159"/>
    </source>
</evidence>
<dbReference type="EMBL" id="DYWC01000122">
    <property type="protein sequence ID" value="HJF86874.1"/>
    <property type="molecule type" value="Genomic_DNA"/>
</dbReference>
<dbReference type="Gene3D" id="1.10.10.10">
    <property type="entry name" value="Winged helix-like DNA-binding domain superfamily/Winged helix DNA-binding domain"/>
    <property type="match status" value="1"/>
</dbReference>
<keyword evidence="1" id="KW-0677">Repeat</keyword>
<dbReference type="InterPro" id="IPR036634">
    <property type="entry name" value="PRD_sf"/>
</dbReference>
<name>A0A921HS57_9LACO</name>
<dbReference type="CDD" id="cd05568">
    <property type="entry name" value="PTS_IIB_bgl_like"/>
    <property type="match status" value="1"/>
</dbReference>
<dbReference type="InterPro" id="IPR007737">
    <property type="entry name" value="Mga_HTH"/>
</dbReference>